<feature type="transmembrane region" description="Helical" evidence="1">
    <location>
        <begin position="107"/>
        <end position="129"/>
    </location>
</feature>
<dbReference type="SUPFAM" id="SSF54495">
    <property type="entry name" value="UBC-like"/>
    <property type="match status" value="1"/>
</dbReference>
<dbReference type="Pfam" id="PF03078">
    <property type="entry name" value="ATHILA"/>
    <property type="match status" value="1"/>
</dbReference>
<keyword evidence="1" id="KW-1133">Transmembrane helix</keyword>
<protein>
    <recommendedName>
        <fullName evidence="2">Arabidopsis retrotransposon Orf1 C-terminal domain-containing protein</fullName>
    </recommendedName>
</protein>
<dbReference type="AlphaFoldDB" id="A0A9D4WIM9"/>
<comment type="caution">
    <text evidence="3">The sequence shown here is derived from an EMBL/GenBank/DDBJ whole genome shotgun (WGS) entry which is preliminary data.</text>
</comment>
<dbReference type="InterPro" id="IPR016135">
    <property type="entry name" value="UBQ-conjugating_enzyme/RWD"/>
</dbReference>
<dbReference type="InterPro" id="IPR004312">
    <property type="entry name" value="ATHILA_Orf1_C"/>
</dbReference>
<name>A0A9D4WIM9_PEA</name>
<evidence type="ECO:0000256" key="1">
    <source>
        <dbReference type="SAM" id="Phobius"/>
    </source>
</evidence>
<proteinExistence type="predicted"/>
<feature type="domain" description="Arabidopsis retrotransposon Orf1 C-terminal" evidence="2">
    <location>
        <begin position="9"/>
        <end position="101"/>
    </location>
</feature>
<keyword evidence="4" id="KW-1185">Reference proteome</keyword>
<gene>
    <name evidence="3" type="ORF">KIW84_066102</name>
</gene>
<keyword evidence="1" id="KW-0812">Transmembrane</keyword>
<accession>A0A9D4WIM9</accession>
<evidence type="ECO:0000313" key="4">
    <source>
        <dbReference type="Proteomes" id="UP001058974"/>
    </source>
</evidence>
<sequence>MDSYPPKKNTTKDLTLEFLCILEVNTYKVSDGPTEEAKKQKTTGTTSFWSHNLNFEIPIETLEDMFHIPTDREGDFPKSFNSNELWAHIPDGYPFEPPKMKFTTKVWYGYVVSVLYLVGSLNIVVKFYMSMTVEYVIGSVKCAIQ</sequence>
<dbReference type="Gene3D" id="3.10.110.10">
    <property type="entry name" value="Ubiquitin Conjugating Enzyme"/>
    <property type="match status" value="1"/>
</dbReference>
<organism evidence="3 4">
    <name type="scientific">Pisum sativum</name>
    <name type="common">Garden pea</name>
    <name type="synonym">Lathyrus oleraceus</name>
    <dbReference type="NCBI Taxonomy" id="3888"/>
    <lineage>
        <taxon>Eukaryota</taxon>
        <taxon>Viridiplantae</taxon>
        <taxon>Streptophyta</taxon>
        <taxon>Embryophyta</taxon>
        <taxon>Tracheophyta</taxon>
        <taxon>Spermatophyta</taxon>
        <taxon>Magnoliopsida</taxon>
        <taxon>eudicotyledons</taxon>
        <taxon>Gunneridae</taxon>
        <taxon>Pentapetalae</taxon>
        <taxon>rosids</taxon>
        <taxon>fabids</taxon>
        <taxon>Fabales</taxon>
        <taxon>Fabaceae</taxon>
        <taxon>Papilionoideae</taxon>
        <taxon>50 kb inversion clade</taxon>
        <taxon>NPAAA clade</taxon>
        <taxon>Hologalegina</taxon>
        <taxon>IRL clade</taxon>
        <taxon>Fabeae</taxon>
        <taxon>Lathyrus</taxon>
    </lineage>
</organism>
<dbReference type="EMBL" id="JAMSHJ010000006">
    <property type="protein sequence ID" value="KAI5401500.1"/>
    <property type="molecule type" value="Genomic_DNA"/>
</dbReference>
<dbReference type="Proteomes" id="UP001058974">
    <property type="component" value="Chromosome 6"/>
</dbReference>
<evidence type="ECO:0000259" key="2">
    <source>
        <dbReference type="Pfam" id="PF03078"/>
    </source>
</evidence>
<dbReference type="Gramene" id="Psat06G0610200-T1">
    <property type="protein sequence ID" value="KAI5401500.1"/>
    <property type="gene ID" value="KIW84_066102"/>
</dbReference>
<keyword evidence="1" id="KW-0472">Membrane</keyword>
<reference evidence="3 4" key="1">
    <citation type="journal article" date="2022" name="Nat. Genet.">
        <title>Improved pea reference genome and pan-genome highlight genomic features and evolutionary characteristics.</title>
        <authorList>
            <person name="Yang T."/>
            <person name="Liu R."/>
            <person name="Luo Y."/>
            <person name="Hu S."/>
            <person name="Wang D."/>
            <person name="Wang C."/>
            <person name="Pandey M.K."/>
            <person name="Ge S."/>
            <person name="Xu Q."/>
            <person name="Li N."/>
            <person name="Li G."/>
            <person name="Huang Y."/>
            <person name="Saxena R.K."/>
            <person name="Ji Y."/>
            <person name="Li M."/>
            <person name="Yan X."/>
            <person name="He Y."/>
            <person name="Liu Y."/>
            <person name="Wang X."/>
            <person name="Xiang C."/>
            <person name="Varshney R.K."/>
            <person name="Ding H."/>
            <person name="Gao S."/>
            <person name="Zong X."/>
        </authorList>
    </citation>
    <scope>NUCLEOTIDE SEQUENCE [LARGE SCALE GENOMIC DNA]</scope>
    <source>
        <strain evidence="3 4">cv. Zhongwan 6</strain>
    </source>
</reference>
<evidence type="ECO:0000313" key="3">
    <source>
        <dbReference type="EMBL" id="KAI5401500.1"/>
    </source>
</evidence>